<evidence type="ECO:0000313" key="1">
    <source>
        <dbReference type="EMBL" id="KAI3754724.1"/>
    </source>
</evidence>
<organism evidence="1 2">
    <name type="scientific">Smallanthus sonchifolius</name>
    <dbReference type="NCBI Taxonomy" id="185202"/>
    <lineage>
        <taxon>Eukaryota</taxon>
        <taxon>Viridiplantae</taxon>
        <taxon>Streptophyta</taxon>
        <taxon>Embryophyta</taxon>
        <taxon>Tracheophyta</taxon>
        <taxon>Spermatophyta</taxon>
        <taxon>Magnoliopsida</taxon>
        <taxon>eudicotyledons</taxon>
        <taxon>Gunneridae</taxon>
        <taxon>Pentapetalae</taxon>
        <taxon>asterids</taxon>
        <taxon>campanulids</taxon>
        <taxon>Asterales</taxon>
        <taxon>Asteraceae</taxon>
        <taxon>Asteroideae</taxon>
        <taxon>Heliantheae alliance</taxon>
        <taxon>Millerieae</taxon>
        <taxon>Smallanthus</taxon>
    </lineage>
</organism>
<sequence length="78" mass="8990">MQAKLRCRVSLQKRIPVVFFVVLLHQSPSSEFFNLSAHNALTDPQLVRTPDVIEYWEPLAKDMDVTAGIEAQYHHKNN</sequence>
<accession>A0ACB9E6Z6</accession>
<gene>
    <name evidence="1" type="ORF">L1987_54513</name>
</gene>
<evidence type="ECO:0000313" key="2">
    <source>
        <dbReference type="Proteomes" id="UP001056120"/>
    </source>
</evidence>
<name>A0ACB9E6Z6_9ASTR</name>
<keyword evidence="2" id="KW-1185">Reference proteome</keyword>
<dbReference type="Proteomes" id="UP001056120">
    <property type="component" value="Linkage Group LG18"/>
</dbReference>
<reference evidence="1 2" key="2">
    <citation type="journal article" date="2022" name="Mol. Ecol. Resour.">
        <title>The genomes of chicory, endive, great burdock and yacon provide insights into Asteraceae paleo-polyploidization history and plant inulin production.</title>
        <authorList>
            <person name="Fan W."/>
            <person name="Wang S."/>
            <person name="Wang H."/>
            <person name="Wang A."/>
            <person name="Jiang F."/>
            <person name="Liu H."/>
            <person name="Zhao H."/>
            <person name="Xu D."/>
            <person name="Zhang Y."/>
        </authorList>
    </citation>
    <scope>NUCLEOTIDE SEQUENCE [LARGE SCALE GENOMIC DNA]</scope>
    <source>
        <strain evidence="2">cv. Yunnan</strain>
        <tissue evidence="1">Leaves</tissue>
    </source>
</reference>
<reference evidence="2" key="1">
    <citation type="journal article" date="2022" name="Mol. Ecol. Resour.">
        <title>The genomes of chicory, endive, great burdock and yacon provide insights into Asteraceae palaeo-polyploidization history and plant inulin production.</title>
        <authorList>
            <person name="Fan W."/>
            <person name="Wang S."/>
            <person name="Wang H."/>
            <person name="Wang A."/>
            <person name="Jiang F."/>
            <person name="Liu H."/>
            <person name="Zhao H."/>
            <person name="Xu D."/>
            <person name="Zhang Y."/>
        </authorList>
    </citation>
    <scope>NUCLEOTIDE SEQUENCE [LARGE SCALE GENOMIC DNA]</scope>
    <source>
        <strain evidence="2">cv. Yunnan</strain>
    </source>
</reference>
<comment type="caution">
    <text evidence="1">The sequence shown here is derived from an EMBL/GenBank/DDBJ whole genome shotgun (WGS) entry which is preliminary data.</text>
</comment>
<protein>
    <submittedName>
        <fullName evidence="1">Uncharacterized protein</fullName>
    </submittedName>
</protein>
<dbReference type="EMBL" id="CM042035">
    <property type="protein sequence ID" value="KAI3754724.1"/>
    <property type="molecule type" value="Genomic_DNA"/>
</dbReference>
<proteinExistence type="predicted"/>